<evidence type="ECO:0000256" key="5">
    <source>
        <dbReference type="ARBA" id="ARBA00023136"/>
    </source>
</evidence>
<feature type="transmembrane region" description="Helical" evidence="6">
    <location>
        <begin position="126"/>
        <end position="149"/>
    </location>
</feature>
<evidence type="ECO:0000313" key="7">
    <source>
        <dbReference type="EMBL" id="MDV0447521.1"/>
    </source>
</evidence>
<proteinExistence type="inferred from homology"/>
<protein>
    <submittedName>
        <fullName evidence="7">Iron export permease protein FetB</fullName>
    </submittedName>
</protein>
<name>A0AAE4SDG4_9EURY</name>
<keyword evidence="4 6" id="KW-1133">Transmembrane helix</keyword>
<organism evidence="7 8">
    <name type="scientific">Methanolapillus africanus</name>
    <dbReference type="NCBI Taxonomy" id="3028297"/>
    <lineage>
        <taxon>Archaea</taxon>
        <taxon>Methanobacteriati</taxon>
        <taxon>Methanobacteriota</taxon>
        <taxon>Stenosarchaea group</taxon>
        <taxon>Methanomicrobia</taxon>
        <taxon>Methanosarcinales</taxon>
        <taxon>Methanosarcinaceae</taxon>
        <taxon>Methanolapillus</taxon>
    </lineage>
</organism>
<dbReference type="PANTHER" id="PTHR30028:SF0">
    <property type="entry name" value="PROTEIN ALUMINUM SENSITIVE 3"/>
    <property type="match status" value="1"/>
</dbReference>
<feature type="transmembrane region" description="Helical" evidence="6">
    <location>
        <begin position="65"/>
        <end position="83"/>
    </location>
</feature>
<feature type="transmembrane region" description="Helical" evidence="6">
    <location>
        <begin position="181"/>
        <end position="199"/>
    </location>
</feature>
<evidence type="ECO:0000256" key="1">
    <source>
        <dbReference type="ARBA" id="ARBA00004141"/>
    </source>
</evidence>
<dbReference type="Proteomes" id="UP001271789">
    <property type="component" value="Unassembled WGS sequence"/>
</dbReference>
<keyword evidence="5 6" id="KW-0472">Membrane</keyword>
<gene>
    <name evidence="7" type="primary">fetB</name>
    <name evidence="7" type="ORF">MsAg5_14210</name>
</gene>
<evidence type="ECO:0000256" key="4">
    <source>
        <dbReference type="ARBA" id="ARBA00022989"/>
    </source>
</evidence>
<feature type="transmembrane region" description="Helical" evidence="6">
    <location>
        <begin position="6"/>
        <end position="25"/>
    </location>
</feature>
<keyword evidence="3 6" id="KW-0812">Transmembrane</keyword>
<feature type="transmembrane region" description="Helical" evidence="6">
    <location>
        <begin position="95"/>
        <end position="120"/>
    </location>
</feature>
<evidence type="ECO:0000313" key="8">
    <source>
        <dbReference type="Proteomes" id="UP001271789"/>
    </source>
</evidence>
<comment type="similarity">
    <text evidence="2">Belongs to the UPF0014 family.</text>
</comment>
<feature type="transmembrane region" description="Helical" evidence="6">
    <location>
        <begin position="37"/>
        <end position="59"/>
    </location>
</feature>
<dbReference type="Pfam" id="PF03649">
    <property type="entry name" value="UPF0014"/>
    <property type="match status" value="1"/>
</dbReference>
<comment type="caution">
    <text evidence="7">The sequence shown here is derived from an EMBL/GenBank/DDBJ whole genome shotgun (WGS) entry which is preliminary data.</text>
</comment>
<sequence length="257" mass="28122">MDNVVVLNFFQFALIYLLLLIVLAIMKLSKAGQSKQIILASMTMTVQLILAGLILSYIFKNPNPVFVAVYVAAMIAFSIWRVLSKNKGLNKRFKIAVAVSIAFSGLFVVVYFVGIVVGISLFNPQYVIPISGMVFGNTMTGVGLALKTFDESLKSQRLKMDVLLNLGAAPKKILRPFANNALETALLPTINSMFGMGIVSLPGMMTGQILAGTDPFVAILYQIAIMISICTAVCLSVYLCLEMGYRTLYNKKGQFEF</sequence>
<reference evidence="7" key="1">
    <citation type="submission" date="2023-06" db="EMBL/GenBank/DDBJ databases">
        <title>Genome sequence of Methanosarcinaceae archaeon Ag5.</title>
        <authorList>
            <person name="Protasov E."/>
            <person name="Platt K."/>
            <person name="Poehlein A."/>
            <person name="Daniel R."/>
            <person name="Brune A."/>
        </authorList>
    </citation>
    <scope>NUCLEOTIDE SEQUENCE</scope>
    <source>
        <strain evidence="7">Ag5</strain>
    </source>
</reference>
<keyword evidence="8" id="KW-1185">Reference proteome</keyword>
<evidence type="ECO:0000256" key="2">
    <source>
        <dbReference type="ARBA" id="ARBA00005268"/>
    </source>
</evidence>
<dbReference type="AlphaFoldDB" id="A0AAE4SDG4"/>
<dbReference type="EMBL" id="JAWDKD010000020">
    <property type="protein sequence ID" value="MDV0447521.1"/>
    <property type="molecule type" value="Genomic_DNA"/>
</dbReference>
<dbReference type="RefSeq" id="WP_338099958.1">
    <property type="nucleotide sequence ID" value="NZ_JAWDKD010000020.1"/>
</dbReference>
<comment type="subcellular location">
    <subcellularLocation>
        <location evidence="1">Membrane</location>
        <topology evidence="1">Multi-pass membrane protein</topology>
    </subcellularLocation>
</comment>
<dbReference type="GO" id="GO:0005886">
    <property type="term" value="C:plasma membrane"/>
    <property type="evidence" value="ECO:0007669"/>
    <property type="project" value="TreeGrafter"/>
</dbReference>
<feature type="transmembrane region" description="Helical" evidence="6">
    <location>
        <begin position="219"/>
        <end position="241"/>
    </location>
</feature>
<evidence type="ECO:0000256" key="3">
    <source>
        <dbReference type="ARBA" id="ARBA00022692"/>
    </source>
</evidence>
<accession>A0AAE4SDG4</accession>
<dbReference type="InterPro" id="IPR005226">
    <property type="entry name" value="UPF0014_fam"/>
</dbReference>
<dbReference type="PANTHER" id="PTHR30028">
    <property type="entry name" value="UPF0014 INNER MEMBRANE PROTEIN YBBM-RELATED"/>
    <property type="match status" value="1"/>
</dbReference>
<evidence type="ECO:0000256" key="6">
    <source>
        <dbReference type="SAM" id="Phobius"/>
    </source>
</evidence>